<protein>
    <submittedName>
        <fullName evidence="2">Uncharacterized protein</fullName>
    </submittedName>
</protein>
<evidence type="ECO:0000256" key="1">
    <source>
        <dbReference type="SAM" id="Phobius"/>
    </source>
</evidence>
<dbReference type="EMBL" id="BRXY01000089">
    <property type="protein sequence ID" value="GMH63907.1"/>
    <property type="molecule type" value="Genomic_DNA"/>
</dbReference>
<evidence type="ECO:0000313" key="3">
    <source>
        <dbReference type="Proteomes" id="UP001165085"/>
    </source>
</evidence>
<keyword evidence="1" id="KW-1133">Transmembrane helix</keyword>
<name>A0A9W7A6P6_9STRA</name>
<evidence type="ECO:0000313" key="2">
    <source>
        <dbReference type="EMBL" id="GMH63907.1"/>
    </source>
</evidence>
<accession>A0A9W7A6P6</accession>
<gene>
    <name evidence="2" type="ORF">TrST_g9279</name>
</gene>
<proteinExistence type="predicted"/>
<keyword evidence="3" id="KW-1185">Reference proteome</keyword>
<organism evidence="2 3">
    <name type="scientific">Triparma strigata</name>
    <dbReference type="NCBI Taxonomy" id="1606541"/>
    <lineage>
        <taxon>Eukaryota</taxon>
        <taxon>Sar</taxon>
        <taxon>Stramenopiles</taxon>
        <taxon>Ochrophyta</taxon>
        <taxon>Bolidophyceae</taxon>
        <taxon>Parmales</taxon>
        <taxon>Triparmaceae</taxon>
        <taxon>Triparma</taxon>
    </lineage>
</organism>
<keyword evidence="1" id="KW-0472">Membrane</keyword>
<comment type="caution">
    <text evidence="2">The sequence shown here is derived from an EMBL/GenBank/DDBJ whole genome shotgun (WGS) entry which is preliminary data.</text>
</comment>
<dbReference type="AlphaFoldDB" id="A0A9W7A6P6"/>
<dbReference type="Proteomes" id="UP001165085">
    <property type="component" value="Unassembled WGS sequence"/>
</dbReference>
<sequence length="79" mass="8835">MVVPPQFSLAFKSVIYGTGVGLATTLLSCTLAVAVEKTAINYMYMYKPQLFENTYARNVLKKNNPTSSEIHWNDENLTS</sequence>
<reference evidence="3" key="1">
    <citation type="journal article" date="2023" name="Commun. Biol.">
        <title>Genome analysis of Parmales, the sister group of diatoms, reveals the evolutionary specialization of diatoms from phago-mixotrophs to photoautotrophs.</title>
        <authorList>
            <person name="Ban H."/>
            <person name="Sato S."/>
            <person name="Yoshikawa S."/>
            <person name="Yamada K."/>
            <person name="Nakamura Y."/>
            <person name="Ichinomiya M."/>
            <person name="Sato N."/>
            <person name="Blanc-Mathieu R."/>
            <person name="Endo H."/>
            <person name="Kuwata A."/>
            <person name="Ogata H."/>
        </authorList>
    </citation>
    <scope>NUCLEOTIDE SEQUENCE [LARGE SCALE GENOMIC DNA]</scope>
    <source>
        <strain evidence="3">NIES 3701</strain>
    </source>
</reference>
<feature type="transmembrane region" description="Helical" evidence="1">
    <location>
        <begin position="14"/>
        <end position="35"/>
    </location>
</feature>
<keyword evidence="1" id="KW-0812">Transmembrane</keyword>